<evidence type="ECO:0000256" key="2">
    <source>
        <dbReference type="SAM" id="SignalP"/>
    </source>
</evidence>
<feature type="signal peptide" evidence="2">
    <location>
        <begin position="1"/>
        <end position="21"/>
    </location>
</feature>
<keyword evidence="4" id="KW-1185">Reference proteome</keyword>
<evidence type="ECO:0000313" key="4">
    <source>
        <dbReference type="Proteomes" id="UP000249524"/>
    </source>
</evidence>
<keyword evidence="2" id="KW-0732">Signal</keyword>
<gene>
    <name evidence="3" type="ORF">DJ019_11140</name>
</gene>
<dbReference type="RefSeq" id="WP_111276105.1">
    <property type="nucleotide sequence ID" value="NZ_QFYS01000004.1"/>
</dbReference>
<organism evidence="3 4">
    <name type="scientific">Phenylobacterium kunshanense</name>
    <dbReference type="NCBI Taxonomy" id="1445034"/>
    <lineage>
        <taxon>Bacteria</taxon>
        <taxon>Pseudomonadati</taxon>
        <taxon>Pseudomonadota</taxon>
        <taxon>Alphaproteobacteria</taxon>
        <taxon>Caulobacterales</taxon>
        <taxon>Caulobacteraceae</taxon>
        <taxon>Phenylobacterium</taxon>
    </lineage>
</organism>
<dbReference type="Proteomes" id="UP000249524">
    <property type="component" value="Unassembled WGS sequence"/>
</dbReference>
<protein>
    <recommendedName>
        <fullName evidence="5">Invasion associated locus B family protein</fullName>
    </recommendedName>
</protein>
<reference evidence="3 4" key="1">
    <citation type="submission" date="2018-05" db="EMBL/GenBank/DDBJ databases">
        <authorList>
            <person name="Lanie J.A."/>
            <person name="Ng W.-L."/>
            <person name="Kazmierczak K.M."/>
            <person name="Andrzejewski T.M."/>
            <person name="Davidsen T.M."/>
            <person name="Wayne K.J."/>
            <person name="Tettelin H."/>
            <person name="Glass J.I."/>
            <person name="Rusch D."/>
            <person name="Podicherti R."/>
            <person name="Tsui H.-C.T."/>
            <person name="Winkler M.E."/>
        </authorList>
    </citation>
    <scope>NUCLEOTIDE SEQUENCE [LARGE SCALE GENOMIC DNA]</scope>
    <source>
        <strain evidence="3 4">BUT-10</strain>
    </source>
</reference>
<comment type="caution">
    <text evidence="3">The sequence shown here is derived from an EMBL/GenBank/DDBJ whole genome shotgun (WGS) entry which is preliminary data.</text>
</comment>
<feature type="chain" id="PRO_5016348524" description="Invasion associated locus B family protein" evidence="2">
    <location>
        <begin position="22"/>
        <end position="263"/>
    </location>
</feature>
<feature type="region of interest" description="Disordered" evidence="1">
    <location>
        <begin position="218"/>
        <end position="263"/>
    </location>
</feature>
<feature type="compositionally biased region" description="Basic and acidic residues" evidence="1">
    <location>
        <begin position="218"/>
        <end position="250"/>
    </location>
</feature>
<name>A0A328BFQ0_9CAUL</name>
<sequence>MIRAIIGGAVAAALLSGETVAARPSQLPNPAWVVTPTEAGCRVELELSGRSGAVAPVSLTSDGELLSLRFSKADLPARAFLPIRIDKAPYANLMLRSEDDTGELVLSEETERALRKGGTLGIAWLGAEPMTTSLTGSEQGLVDLRTCGAQAASRHRERAAAQQAARDRAEAEARARAITEAQLAAVRAQTEAAEAQRRQVEEAAERQRRLEAAEAERAYQEARQRAYEEERRRAWERQRAYDDAEARWEPPARPYQPRYDERY</sequence>
<evidence type="ECO:0008006" key="5">
    <source>
        <dbReference type="Google" id="ProtNLM"/>
    </source>
</evidence>
<proteinExistence type="predicted"/>
<evidence type="ECO:0000313" key="3">
    <source>
        <dbReference type="EMBL" id="RAK65509.1"/>
    </source>
</evidence>
<accession>A0A328BFQ0</accession>
<dbReference type="AlphaFoldDB" id="A0A328BFQ0"/>
<dbReference type="EMBL" id="QFYS01000004">
    <property type="protein sequence ID" value="RAK65509.1"/>
    <property type="molecule type" value="Genomic_DNA"/>
</dbReference>
<evidence type="ECO:0000256" key="1">
    <source>
        <dbReference type="SAM" id="MobiDB-lite"/>
    </source>
</evidence>
<dbReference type="OrthoDB" id="7210991at2"/>